<dbReference type="PANTHER" id="PTHR37423">
    <property type="entry name" value="SOLUBLE LYTIC MUREIN TRANSGLYCOSYLASE-RELATED"/>
    <property type="match status" value="1"/>
</dbReference>
<dbReference type="Proteomes" id="UP000178724">
    <property type="component" value="Unassembled WGS sequence"/>
</dbReference>
<dbReference type="EMBL" id="METM01000026">
    <property type="protein sequence ID" value="OGB89381.1"/>
    <property type="molecule type" value="Genomic_DNA"/>
</dbReference>
<dbReference type="PANTHER" id="PTHR37423:SF2">
    <property type="entry name" value="MEMBRANE-BOUND LYTIC MUREIN TRANSGLYCOSYLASE C"/>
    <property type="match status" value="1"/>
</dbReference>
<proteinExistence type="predicted"/>
<reference evidence="2 3" key="1">
    <citation type="journal article" date="2016" name="Nat. Commun.">
        <title>Thousands of microbial genomes shed light on interconnected biogeochemical processes in an aquifer system.</title>
        <authorList>
            <person name="Anantharaman K."/>
            <person name="Brown C.T."/>
            <person name="Hug L.A."/>
            <person name="Sharon I."/>
            <person name="Castelle C.J."/>
            <person name="Probst A.J."/>
            <person name="Thomas B.C."/>
            <person name="Singh A."/>
            <person name="Wilkins M.J."/>
            <person name="Karaoz U."/>
            <person name="Brodie E.L."/>
            <person name="Williams K.H."/>
            <person name="Hubbard S.S."/>
            <person name="Banfield J.F."/>
        </authorList>
    </citation>
    <scope>NUCLEOTIDE SEQUENCE [LARGE SCALE GENOMIC DNA]</scope>
</reference>
<dbReference type="Pfam" id="PF01464">
    <property type="entry name" value="SLT"/>
    <property type="match status" value="1"/>
</dbReference>
<accession>A0A1F4Q0C3</accession>
<evidence type="ECO:0000259" key="1">
    <source>
        <dbReference type="Pfam" id="PF01464"/>
    </source>
</evidence>
<organism evidence="2 3">
    <name type="scientific">candidate division WOR-1 bacterium RIFCSPHIGHO2_01_FULL_53_15</name>
    <dbReference type="NCBI Taxonomy" id="1802564"/>
    <lineage>
        <taxon>Bacteria</taxon>
        <taxon>Bacillati</taxon>
        <taxon>Saganbacteria</taxon>
    </lineage>
</organism>
<dbReference type="AlphaFoldDB" id="A0A1F4Q0C3"/>
<sequence>MEASTAAVVILFVMAIFSGFGGNKGYKEPSAPAPVFPVAQAGPVFPIEEPSPAFAGAGLDPRPAIQKFVARHRQPDEAAQITDSIMRHSQIFDLNPKLVAALIRRESKFNPRALSSSGAMGLGQLLPSTARGLNVTDGFDIDQNAQGTVRYIKSLIERFNGRVSSAIAAYLEGPNAVARNGGYSDRTRSYVQDILALYQKI</sequence>
<gene>
    <name evidence="2" type="ORF">A2625_07820</name>
</gene>
<dbReference type="Gene3D" id="1.10.530.10">
    <property type="match status" value="1"/>
</dbReference>
<protein>
    <recommendedName>
        <fullName evidence="1">Transglycosylase SLT domain-containing protein</fullName>
    </recommendedName>
</protein>
<feature type="domain" description="Transglycosylase SLT" evidence="1">
    <location>
        <begin position="87"/>
        <end position="186"/>
    </location>
</feature>
<name>A0A1F4Q0C3_UNCSA</name>
<dbReference type="CDD" id="cd00254">
    <property type="entry name" value="LT-like"/>
    <property type="match status" value="1"/>
</dbReference>
<comment type="caution">
    <text evidence="2">The sequence shown here is derived from an EMBL/GenBank/DDBJ whole genome shotgun (WGS) entry which is preliminary data.</text>
</comment>
<evidence type="ECO:0000313" key="3">
    <source>
        <dbReference type="Proteomes" id="UP000178724"/>
    </source>
</evidence>
<evidence type="ECO:0000313" key="2">
    <source>
        <dbReference type="EMBL" id="OGB89381.1"/>
    </source>
</evidence>
<dbReference type="InterPro" id="IPR023346">
    <property type="entry name" value="Lysozyme-like_dom_sf"/>
</dbReference>
<dbReference type="InterPro" id="IPR008258">
    <property type="entry name" value="Transglycosylase_SLT_dom_1"/>
</dbReference>
<dbReference type="SUPFAM" id="SSF53955">
    <property type="entry name" value="Lysozyme-like"/>
    <property type="match status" value="1"/>
</dbReference>